<dbReference type="SMART" id="SM00367">
    <property type="entry name" value="LRR_CC"/>
    <property type="match status" value="4"/>
</dbReference>
<dbReference type="EMBL" id="CATNWA010022016">
    <property type="protein sequence ID" value="CAI9624790.1"/>
    <property type="molecule type" value="Genomic_DNA"/>
</dbReference>
<dbReference type="Proteomes" id="UP001162483">
    <property type="component" value="Unassembled WGS sequence"/>
</dbReference>
<name>A0ABN9HSK0_9NEOB</name>
<dbReference type="PANTHER" id="PTHR38926">
    <property type="entry name" value="F-BOX DOMAIN CONTAINING PROTEIN, EXPRESSED"/>
    <property type="match status" value="1"/>
</dbReference>
<feature type="compositionally biased region" description="Basic residues" evidence="2">
    <location>
        <begin position="1"/>
        <end position="23"/>
    </location>
</feature>
<dbReference type="PANTHER" id="PTHR38926:SF5">
    <property type="entry name" value="F-BOX AND LEUCINE-RICH REPEAT PROTEIN 6"/>
    <property type="match status" value="1"/>
</dbReference>
<protein>
    <recommendedName>
        <fullName evidence="3">F-box domain-containing protein</fullName>
    </recommendedName>
</protein>
<feature type="domain" description="F-box" evidence="3">
    <location>
        <begin position="79"/>
        <end position="124"/>
    </location>
</feature>
<dbReference type="Gene3D" id="1.20.1280.50">
    <property type="match status" value="1"/>
</dbReference>
<dbReference type="InterPro" id="IPR001810">
    <property type="entry name" value="F-box_dom"/>
</dbReference>
<dbReference type="SUPFAM" id="SSF52047">
    <property type="entry name" value="RNI-like"/>
    <property type="match status" value="1"/>
</dbReference>
<dbReference type="SUPFAM" id="SSF81383">
    <property type="entry name" value="F-box domain"/>
    <property type="match status" value="1"/>
</dbReference>
<dbReference type="InterPro" id="IPR006553">
    <property type="entry name" value="Leu-rich_rpt_Cys-con_subtyp"/>
</dbReference>
<gene>
    <name evidence="4" type="ORF">SPARVUS_LOCUS16761985</name>
</gene>
<dbReference type="PROSITE" id="PS50181">
    <property type="entry name" value="FBOX"/>
    <property type="match status" value="1"/>
</dbReference>
<feature type="region of interest" description="Disordered" evidence="2">
    <location>
        <begin position="1"/>
        <end position="36"/>
    </location>
</feature>
<dbReference type="CDD" id="cd22119">
    <property type="entry name" value="F-box_FBXL6"/>
    <property type="match status" value="1"/>
</dbReference>
<proteinExistence type="predicted"/>
<evidence type="ECO:0000313" key="4">
    <source>
        <dbReference type="EMBL" id="CAI9624790.1"/>
    </source>
</evidence>
<dbReference type="InterPro" id="IPR036047">
    <property type="entry name" value="F-box-like_dom_sf"/>
</dbReference>
<reference evidence="4" key="1">
    <citation type="submission" date="2023-05" db="EMBL/GenBank/DDBJ databases">
        <authorList>
            <person name="Stuckert A."/>
        </authorList>
    </citation>
    <scope>NUCLEOTIDE SEQUENCE</scope>
</reference>
<evidence type="ECO:0000259" key="3">
    <source>
        <dbReference type="PROSITE" id="PS50181"/>
    </source>
</evidence>
<keyword evidence="1" id="KW-0833">Ubl conjugation pathway</keyword>
<keyword evidence="5" id="KW-1185">Reference proteome</keyword>
<sequence length="440" mass="49571">MSSSRRKRSAQRGRPKKRSRNRQRSQNMAPSCSIDHTDKGMVPLDCSNHDLDETAGVQKRGCVEDKEAVTTDFGWGSVIPVEILHRVFQVLADSEGAVPALCRLSQVCRLWRQVASSLDLWRRVTVSHCWVLPDENDPPRTQQRVMKTMEAFIQQWLPQVSDFSLHRWKSSVSFVVKNLSQSCPLLSSLTLSHCNLVTEDDLLSIGRCCPQLRNLNLQYSKVQFDAVQRFLQMYGARLRRLWLSYSLHMNSIIAGLARGCCPDLRLLEVNVPIWSKIKTSQFPIEGLQASCPRLEVLRLSHVPWLAKPEPQNPTGAPGFPQLQELCLADFVSNMEDDVCQKLLTNSRKLRVLNLRGCIKVSPQGLWELPCSDVEQLYLGLSSTRMVSSSIVSGSHLLTSKWRHSLQELDLKGQGYTEEDLAEALYNLSRGSGAGNDALGF</sequence>
<evidence type="ECO:0000256" key="1">
    <source>
        <dbReference type="ARBA" id="ARBA00022786"/>
    </source>
</evidence>
<dbReference type="Gene3D" id="3.80.10.10">
    <property type="entry name" value="Ribonuclease Inhibitor"/>
    <property type="match status" value="2"/>
</dbReference>
<evidence type="ECO:0000256" key="2">
    <source>
        <dbReference type="SAM" id="MobiDB-lite"/>
    </source>
</evidence>
<evidence type="ECO:0000313" key="5">
    <source>
        <dbReference type="Proteomes" id="UP001162483"/>
    </source>
</evidence>
<organism evidence="4 5">
    <name type="scientific">Staurois parvus</name>
    <dbReference type="NCBI Taxonomy" id="386267"/>
    <lineage>
        <taxon>Eukaryota</taxon>
        <taxon>Metazoa</taxon>
        <taxon>Chordata</taxon>
        <taxon>Craniata</taxon>
        <taxon>Vertebrata</taxon>
        <taxon>Euteleostomi</taxon>
        <taxon>Amphibia</taxon>
        <taxon>Batrachia</taxon>
        <taxon>Anura</taxon>
        <taxon>Neobatrachia</taxon>
        <taxon>Ranoidea</taxon>
        <taxon>Ranidae</taxon>
        <taxon>Staurois</taxon>
    </lineage>
</organism>
<dbReference type="InterPro" id="IPR032675">
    <property type="entry name" value="LRR_dom_sf"/>
</dbReference>
<comment type="caution">
    <text evidence="4">The sequence shown here is derived from an EMBL/GenBank/DDBJ whole genome shotgun (WGS) entry which is preliminary data.</text>
</comment>
<dbReference type="InterPro" id="IPR047922">
    <property type="entry name" value="FBXL6_F-box"/>
</dbReference>
<dbReference type="Pfam" id="PF12937">
    <property type="entry name" value="F-box-like"/>
    <property type="match status" value="1"/>
</dbReference>
<accession>A0ABN9HSK0</accession>